<organism evidence="2 3">
    <name type="scientific">Rubritalea halochordaticola</name>
    <dbReference type="NCBI Taxonomy" id="714537"/>
    <lineage>
        <taxon>Bacteria</taxon>
        <taxon>Pseudomonadati</taxon>
        <taxon>Verrucomicrobiota</taxon>
        <taxon>Verrucomicrobiia</taxon>
        <taxon>Verrucomicrobiales</taxon>
        <taxon>Rubritaleaceae</taxon>
        <taxon>Rubritalea</taxon>
    </lineage>
</organism>
<dbReference type="Proteomes" id="UP001424741">
    <property type="component" value="Unassembled WGS sequence"/>
</dbReference>
<gene>
    <name evidence="2" type="ORF">Rhal01_02649</name>
</gene>
<evidence type="ECO:0000313" key="2">
    <source>
        <dbReference type="EMBL" id="GAA5496465.1"/>
    </source>
</evidence>
<evidence type="ECO:0000313" key="3">
    <source>
        <dbReference type="Proteomes" id="UP001424741"/>
    </source>
</evidence>
<comment type="caution">
    <text evidence="2">The sequence shown here is derived from an EMBL/GenBank/DDBJ whole genome shotgun (WGS) entry which is preliminary data.</text>
</comment>
<reference evidence="2 3" key="1">
    <citation type="submission" date="2024-02" db="EMBL/GenBank/DDBJ databases">
        <title>Rubritalea halochordaticola NBRC 107102.</title>
        <authorList>
            <person name="Ichikawa N."/>
            <person name="Katano-Makiyama Y."/>
            <person name="Hidaka K."/>
        </authorList>
    </citation>
    <scope>NUCLEOTIDE SEQUENCE [LARGE SCALE GENOMIC DNA]</scope>
    <source>
        <strain evidence="2 3">NBRC 107102</strain>
    </source>
</reference>
<dbReference type="RefSeq" id="WP_346189137.1">
    <property type="nucleotide sequence ID" value="NZ_BAABRL010000008.1"/>
</dbReference>
<keyword evidence="3" id="KW-1185">Reference proteome</keyword>
<name>A0ABP9V368_9BACT</name>
<evidence type="ECO:0000256" key="1">
    <source>
        <dbReference type="SAM" id="SignalP"/>
    </source>
</evidence>
<protein>
    <submittedName>
        <fullName evidence="2">Uncharacterized protein</fullName>
    </submittedName>
</protein>
<feature type="signal peptide" evidence="1">
    <location>
        <begin position="1"/>
        <end position="31"/>
    </location>
</feature>
<keyword evidence="1" id="KW-0732">Signal</keyword>
<proteinExistence type="predicted"/>
<feature type="chain" id="PRO_5045393398" evidence="1">
    <location>
        <begin position="32"/>
        <end position="152"/>
    </location>
</feature>
<sequence>MKNTITSALRMHLRYLAVVAGLLLTANQLKAEEAVKYFEDKYEQKITGVKPFGEYSDPDQYYSTIAKQLGIPKLAYKKVEERYGWKQDGTAVYQAIVKRHSPTKRWQVLVLRIPFDKESKQPDVQNLDQRMVQLDDDGKAFFPDDLEGKKGK</sequence>
<accession>A0ABP9V368</accession>
<dbReference type="EMBL" id="BAABRL010000008">
    <property type="protein sequence ID" value="GAA5496465.1"/>
    <property type="molecule type" value="Genomic_DNA"/>
</dbReference>